<protein>
    <recommendedName>
        <fullName evidence="10">Diadenylate cyclase</fullName>
        <shortName evidence="10">DAC</shortName>
        <ecNumber evidence="10">2.7.7.85</ecNumber>
    </recommendedName>
    <alternativeName>
        <fullName evidence="10">Cyclic-di-AMP synthase</fullName>
        <shortName evidence="10">c-di-AMP synthase</shortName>
    </alternativeName>
</protein>
<dbReference type="FunFam" id="3.40.1700.10:FF:000002">
    <property type="entry name" value="Diadenylate cyclase"/>
    <property type="match status" value="1"/>
</dbReference>
<organism evidence="12 13">
    <name type="scientific">Candidatus Berkelbacteria bacterium CG10_big_fil_rev_8_21_14_0_10_43_14</name>
    <dbReference type="NCBI Taxonomy" id="1974515"/>
    <lineage>
        <taxon>Bacteria</taxon>
        <taxon>Candidatus Berkelbacteria</taxon>
    </lineage>
</organism>
<name>A0A2M6R8P0_9BACT</name>
<dbReference type="NCBIfam" id="TIGR00159">
    <property type="entry name" value="diadenylate cyclase CdaA"/>
    <property type="match status" value="1"/>
</dbReference>
<evidence type="ECO:0000256" key="9">
    <source>
        <dbReference type="ARBA" id="ARBA00023136"/>
    </source>
</evidence>
<keyword evidence="7 10" id="KW-0067">ATP-binding</keyword>
<dbReference type="Pfam" id="PF02457">
    <property type="entry name" value="DAC"/>
    <property type="match status" value="1"/>
</dbReference>
<dbReference type="InterPro" id="IPR050338">
    <property type="entry name" value="DisA"/>
</dbReference>
<evidence type="ECO:0000256" key="1">
    <source>
        <dbReference type="ARBA" id="ARBA00000877"/>
    </source>
</evidence>
<dbReference type="HAMAP" id="MF_01499">
    <property type="entry name" value="DacA"/>
    <property type="match status" value="1"/>
</dbReference>
<dbReference type="GO" id="GO:0005524">
    <property type="term" value="F:ATP binding"/>
    <property type="evidence" value="ECO:0007669"/>
    <property type="project" value="UniProtKB-UniRule"/>
</dbReference>
<gene>
    <name evidence="10" type="primary">dacA</name>
    <name evidence="12" type="ORF">COT79_02280</name>
</gene>
<dbReference type="Proteomes" id="UP000231162">
    <property type="component" value="Unassembled WGS sequence"/>
</dbReference>
<comment type="function">
    <text evidence="10">Catalyzes the condensation of 2 ATP molecules into cyclic di-AMP (c-di-AMP), a second messenger used to regulate differing processes in different bacteria.</text>
</comment>
<evidence type="ECO:0000259" key="11">
    <source>
        <dbReference type="PROSITE" id="PS51794"/>
    </source>
</evidence>
<comment type="similarity">
    <text evidence="10">Belongs to the adenylate cyclase family. DacA/CdaA subfamily.</text>
</comment>
<evidence type="ECO:0000313" key="12">
    <source>
        <dbReference type="EMBL" id="PIS06876.1"/>
    </source>
</evidence>
<dbReference type="InterPro" id="IPR014046">
    <property type="entry name" value="C-di-AMP_synthase"/>
</dbReference>
<proteinExistence type="inferred from homology"/>
<keyword evidence="6 10" id="KW-0547">Nucleotide-binding</keyword>
<evidence type="ECO:0000256" key="7">
    <source>
        <dbReference type="ARBA" id="ARBA00022840"/>
    </source>
</evidence>
<keyword evidence="2 10" id="KW-1003">Cell membrane</keyword>
<comment type="subunit">
    <text evidence="10">Probably a homodimer.</text>
</comment>
<keyword evidence="4 10" id="KW-0812">Transmembrane</keyword>
<dbReference type="InterPro" id="IPR036888">
    <property type="entry name" value="DNA_integrity_DisA_N_sf"/>
</dbReference>
<comment type="caution">
    <text evidence="12">The sequence shown here is derived from an EMBL/GenBank/DDBJ whole genome shotgun (WGS) entry which is preliminary data.</text>
</comment>
<evidence type="ECO:0000256" key="6">
    <source>
        <dbReference type="ARBA" id="ARBA00022741"/>
    </source>
</evidence>
<evidence type="ECO:0000256" key="5">
    <source>
        <dbReference type="ARBA" id="ARBA00022695"/>
    </source>
</evidence>
<dbReference type="InterPro" id="IPR034701">
    <property type="entry name" value="CdaA"/>
</dbReference>
<dbReference type="PIRSF" id="PIRSF004793">
    <property type="entry name" value="UCP004793"/>
    <property type="match status" value="1"/>
</dbReference>
<evidence type="ECO:0000256" key="10">
    <source>
        <dbReference type="HAMAP-Rule" id="MF_01499"/>
    </source>
</evidence>
<accession>A0A2M6R8P0</accession>
<dbReference type="EMBL" id="PEZX01000031">
    <property type="protein sequence ID" value="PIS06876.1"/>
    <property type="molecule type" value="Genomic_DNA"/>
</dbReference>
<feature type="domain" description="DAC" evidence="11">
    <location>
        <begin position="39"/>
        <end position="201"/>
    </location>
</feature>
<dbReference type="GO" id="GO:0106408">
    <property type="term" value="F:diadenylate cyclase activity"/>
    <property type="evidence" value="ECO:0007669"/>
    <property type="project" value="UniProtKB-EC"/>
</dbReference>
<dbReference type="PANTHER" id="PTHR34185:SF1">
    <property type="entry name" value="DIADENYLATE CYCLASE"/>
    <property type="match status" value="1"/>
</dbReference>
<dbReference type="GO" id="GO:0004016">
    <property type="term" value="F:adenylate cyclase activity"/>
    <property type="evidence" value="ECO:0007669"/>
    <property type="project" value="UniProtKB-UniRule"/>
</dbReference>
<sequence>MAVLLVLWLIGQALELTILNTVLKWIFTPLLIAIPVVFQPELRSGLERIGRSTQWVTDFHRLSYSDIDSIIDEILKAVVVLSSNTYGALIVINRTTGLREYIETGQILSANLNSKLLVNIFTPKAPLHDGAVIISGNKIVSAAATLPLSDDVVDLSLGTRHKAALSLSGQTDALCLIVSEETGAVSLAVNGRLQRNLNIDDLKIRLIKLMKMKRNPLRA</sequence>
<dbReference type="PROSITE" id="PS51794">
    <property type="entry name" value="DAC"/>
    <property type="match status" value="1"/>
</dbReference>
<evidence type="ECO:0000256" key="3">
    <source>
        <dbReference type="ARBA" id="ARBA00022679"/>
    </source>
</evidence>
<reference evidence="13" key="1">
    <citation type="submission" date="2017-09" db="EMBL/GenBank/DDBJ databases">
        <title>Depth-based differentiation of microbial function through sediment-hosted aquifers and enrichment of novel symbionts in the deep terrestrial subsurface.</title>
        <authorList>
            <person name="Probst A.J."/>
            <person name="Ladd B."/>
            <person name="Jarett J.K."/>
            <person name="Geller-Mcgrath D.E."/>
            <person name="Sieber C.M.K."/>
            <person name="Emerson J.B."/>
            <person name="Anantharaman K."/>
            <person name="Thomas B.C."/>
            <person name="Malmstrom R."/>
            <person name="Stieglmeier M."/>
            <person name="Klingl A."/>
            <person name="Woyke T."/>
            <person name="Ryan C.M."/>
            <person name="Banfield J.F."/>
        </authorList>
    </citation>
    <scope>NUCLEOTIDE SEQUENCE [LARGE SCALE GENOMIC DNA]</scope>
</reference>
<evidence type="ECO:0000256" key="2">
    <source>
        <dbReference type="ARBA" id="ARBA00022475"/>
    </source>
</evidence>
<dbReference type="SUPFAM" id="SSF143597">
    <property type="entry name" value="YojJ-like"/>
    <property type="match status" value="1"/>
</dbReference>
<dbReference type="Gene3D" id="3.40.1700.10">
    <property type="entry name" value="DNA integrity scanning protein, DisA, N-terminal domain"/>
    <property type="match status" value="1"/>
</dbReference>
<evidence type="ECO:0000256" key="8">
    <source>
        <dbReference type="ARBA" id="ARBA00022989"/>
    </source>
</evidence>
<keyword evidence="8 10" id="KW-1133">Transmembrane helix</keyword>
<evidence type="ECO:0000313" key="13">
    <source>
        <dbReference type="Proteomes" id="UP000231162"/>
    </source>
</evidence>
<keyword evidence="5 10" id="KW-0548">Nucleotidyltransferase</keyword>
<dbReference type="GO" id="GO:0006171">
    <property type="term" value="P:cAMP biosynthetic process"/>
    <property type="evidence" value="ECO:0007669"/>
    <property type="project" value="InterPro"/>
</dbReference>
<dbReference type="EC" id="2.7.7.85" evidence="10"/>
<dbReference type="AlphaFoldDB" id="A0A2M6R8P0"/>
<dbReference type="PANTHER" id="PTHR34185">
    <property type="entry name" value="DIADENYLATE CYCLASE"/>
    <property type="match status" value="1"/>
</dbReference>
<evidence type="ECO:0000256" key="4">
    <source>
        <dbReference type="ARBA" id="ARBA00022692"/>
    </source>
</evidence>
<dbReference type="InterPro" id="IPR003390">
    <property type="entry name" value="DNA_integrity_scan_DisA_N"/>
</dbReference>
<comment type="catalytic activity">
    <reaction evidence="1 10">
        <text>2 ATP = 3',3'-c-di-AMP + 2 diphosphate</text>
        <dbReference type="Rhea" id="RHEA:35655"/>
        <dbReference type="ChEBI" id="CHEBI:30616"/>
        <dbReference type="ChEBI" id="CHEBI:33019"/>
        <dbReference type="ChEBI" id="CHEBI:71500"/>
        <dbReference type="EC" id="2.7.7.85"/>
    </reaction>
</comment>
<keyword evidence="9 10" id="KW-0472">Membrane</keyword>
<keyword evidence="3 10" id="KW-0808">Transferase</keyword>